<proteinExistence type="predicted"/>
<evidence type="ECO:0000313" key="4">
    <source>
        <dbReference type="Proteomes" id="UP000198551"/>
    </source>
</evidence>
<feature type="domain" description="N-acetyltransferase" evidence="2">
    <location>
        <begin position="56"/>
        <end position="220"/>
    </location>
</feature>
<name>A0A1C4YXY4_9ACTN</name>
<dbReference type="GO" id="GO:0008999">
    <property type="term" value="F:protein-N-terminal-alanine acetyltransferase activity"/>
    <property type="evidence" value="ECO:0007669"/>
    <property type="project" value="TreeGrafter"/>
</dbReference>
<dbReference type="EMBL" id="FMCV01000013">
    <property type="protein sequence ID" value="SCF25544.1"/>
    <property type="molecule type" value="Genomic_DNA"/>
</dbReference>
<dbReference type="PANTHER" id="PTHR43441">
    <property type="entry name" value="RIBOSOMAL-PROTEIN-SERINE ACETYLTRANSFERASE"/>
    <property type="match status" value="1"/>
</dbReference>
<keyword evidence="3" id="KW-0808">Transferase</keyword>
<dbReference type="InterPro" id="IPR051908">
    <property type="entry name" value="Ribosomal_N-acetyltransferase"/>
</dbReference>
<dbReference type="GO" id="GO:1990189">
    <property type="term" value="F:protein N-terminal-serine acetyltransferase activity"/>
    <property type="evidence" value="ECO:0007669"/>
    <property type="project" value="TreeGrafter"/>
</dbReference>
<keyword evidence="4" id="KW-1185">Reference proteome</keyword>
<dbReference type="GO" id="GO:0005737">
    <property type="term" value="C:cytoplasm"/>
    <property type="evidence" value="ECO:0007669"/>
    <property type="project" value="TreeGrafter"/>
</dbReference>
<protein>
    <submittedName>
        <fullName evidence="3">Protein N-acetyltransferase, RimJ/RimL family</fullName>
    </submittedName>
</protein>
<evidence type="ECO:0000313" key="3">
    <source>
        <dbReference type="EMBL" id="SCF25544.1"/>
    </source>
</evidence>
<organism evidence="3 4">
    <name type="scientific">Micromonospora marina</name>
    <dbReference type="NCBI Taxonomy" id="307120"/>
    <lineage>
        <taxon>Bacteria</taxon>
        <taxon>Bacillati</taxon>
        <taxon>Actinomycetota</taxon>
        <taxon>Actinomycetes</taxon>
        <taxon>Micromonosporales</taxon>
        <taxon>Micromonosporaceae</taxon>
        <taxon>Micromonospora</taxon>
    </lineage>
</organism>
<dbReference type="PROSITE" id="PS51186">
    <property type="entry name" value="GNAT"/>
    <property type="match status" value="1"/>
</dbReference>
<sequence>MSTLTSERPVGWQRSVRRNPLGVRPDEAVGHSGNPSPKGWTTRTTRGRLRDVTGAVRLEPVDERNLEPLLSVAAAEAEPEDVMPPVDAPAGWSLARRDAFREFHRASLGGLNGPTGTAMYAIVSGGEVVGMVRMTRRDEPGTVETGMWLGRSARGRGLGAAALRQLLHVAAAAGMQTVVANTTPDNAGAISVLRRCGAELREEDGVLHARICLDAALPIR</sequence>
<dbReference type="Proteomes" id="UP000198551">
    <property type="component" value="Unassembled WGS sequence"/>
</dbReference>
<evidence type="ECO:0000259" key="2">
    <source>
        <dbReference type="PROSITE" id="PS51186"/>
    </source>
</evidence>
<feature type="region of interest" description="Disordered" evidence="1">
    <location>
        <begin position="1"/>
        <end position="44"/>
    </location>
</feature>
<dbReference type="CDD" id="cd04301">
    <property type="entry name" value="NAT_SF"/>
    <property type="match status" value="1"/>
</dbReference>
<dbReference type="PANTHER" id="PTHR43441:SF2">
    <property type="entry name" value="FAMILY ACETYLTRANSFERASE, PUTATIVE (AFU_ORTHOLOGUE AFUA_7G00850)-RELATED"/>
    <property type="match status" value="1"/>
</dbReference>
<evidence type="ECO:0000256" key="1">
    <source>
        <dbReference type="SAM" id="MobiDB-lite"/>
    </source>
</evidence>
<dbReference type="SUPFAM" id="SSF55729">
    <property type="entry name" value="Acyl-CoA N-acyltransferases (Nat)"/>
    <property type="match status" value="1"/>
</dbReference>
<dbReference type="InterPro" id="IPR016181">
    <property type="entry name" value="Acyl_CoA_acyltransferase"/>
</dbReference>
<dbReference type="AlphaFoldDB" id="A0A1C4YXY4"/>
<gene>
    <name evidence="3" type="ORF">GA0070215_11387</name>
</gene>
<dbReference type="Gene3D" id="3.40.630.30">
    <property type="match status" value="1"/>
</dbReference>
<dbReference type="InterPro" id="IPR000182">
    <property type="entry name" value="GNAT_dom"/>
</dbReference>
<accession>A0A1C4YXY4</accession>
<reference evidence="4" key="1">
    <citation type="submission" date="2016-06" db="EMBL/GenBank/DDBJ databases">
        <authorList>
            <person name="Varghese N."/>
        </authorList>
    </citation>
    <scope>NUCLEOTIDE SEQUENCE [LARGE SCALE GENOMIC DNA]</scope>
    <source>
        <strain evidence="4">DSM 45555</strain>
    </source>
</reference>
<dbReference type="Pfam" id="PF13302">
    <property type="entry name" value="Acetyltransf_3"/>
    <property type="match status" value="1"/>
</dbReference>